<feature type="signal peptide" evidence="1">
    <location>
        <begin position="1"/>
        <end position="17"/>
    </location>
</feature>
<evidence type="ECO:0000313" key="2">
    <source>
        <dbReference type="EMBL" id="PZQ14830.1"/>
    </source>
</evidence>
<sequence length="679" mass="72447">MRYLALLLLLVGLAAHAQEETSGTTPSGVWYRIAVPAGWQAGGPLVLFQHGFNFSEADGPPSLGPLRDVMLSEGYAVAASAYAQRGWAVFTAIEDNRELVDVFTARFGAPGEIVPFGGSLGGLLALKIAEAPGFPPVSGVYSLCPAAAGSRLWDHAIDMRLAYDVVCEGSGRLPQGAEPLPWALDLDDIPSDLDDLGNQVEVLRALIPLNQCTGVNLPEPLRSSSMKRRLAQLMAVAGTDDESFFVTNMAYAIYALSDLVRAPDKLGGRNAMTTRGVTYTDPAIEAGIARIDADPLAALELRWRSDVRGAIGSAKVISLHTSNDQLVVPANQDVLRRRLPGSQLTSAIVAEQAPTHCGFTEVEGRAGWEALREWMRSERQPRTDDLQALCQTMQVAGVSGECRFDAAATVPALDSVIPPRPAAAAPDSRYSGLWFDPARAGEGIYLEILDAGRAHLYFYTYPGQGVPGEQAWLNAVGQVVDGGIVFDQVTRPVRTAAGGGFVHEPWGRIQISFDSCDRGHMRWQGPDGWGTGEVPLTRLSALEGLSCDSVGTSPPAQTSGAWFDPAFTGSGFLVQQLGNGRSWIGWFDAGTNGVQTWAENTIEPGVSPLVLYRRVGTRFGAGFDPQQLIPTPWADVALQISCGDTGSAQVQVRTGQPTPASQFDLIRLTRPAGLPGCTP</sequence>
<dbReference type="AlphaFoldDB" id="A0A2W5MMV6"/>
<keyword evidence="1" id="KW-0732">Signal</keyword>
<organism evidence="2 3">
    <name type="scientific">Rhodanobacter denitrificans</name>
    <dbReference type="NCBI Taxonomy" id="666685"/>
    <lineage>
        <taxon>Bacteria</taxon>
        <taxon>Pseudomonadati</taxon>
        <taxon>Pseudomonadota</taxon>
        <taxon>Gammaproteobacteria</taxon>
        <taxon>Lysobacterales</taxon>
        <taxon>Rhodanobacteraceae</taxon>
        <taxon>Rhodanobacter</taxon>
    </lineage>
</organism>
<dbReference type="InterPro" id="IPR029058">
    <property type="entry name" value="AB_hydrolase_fold"/>
</dbReference>
<feature type="chain" id="PRO_5016111274" description="Alpha/beta hydrolase" evidence="1">
    <location>
        <begin position="18"/>
        <end position="679"/>
    </location>
</feature>
<comment type="caution">
    <text evidence="2">The sequence shown here is derived from an EMBL/GenBank/DDBJ whole genome shotgun (WGS) entry which is preliminary data.</text>
</comment>
<evidence type="ECO:0008006" key="4">
    <source>
        <dbReference type="Google" id="ProtNLM"/>
    </source>
</evidence>
<proteinExistence type="predicted"/>
<gene>
    <name evidence="2" type="ORF">DI564_10050</name>
</gene>
<evidence type="ECO:0000313" key="3">
    <source>
        <dbReference type="Proteomes" id="UP000249046"/>
    </source>
</evidence>
<reference evidence="2 3" key="1">
    <citation type="submission" date="2017-08" db="EMBL/GenBank/DDBJ databases">
        <title>Infants hospitalized years apart are colonized by the same room-sourced microbial strains.</title>
        <authorList>
            <person name="Brooks B."/>
            <person name="Olm M.R."/>
            <person name="Firek B.A."/>
            <person name="Baker R."/>
            <person name="Thomas B.C."/>
            <person name="Morowitz M.J."/>
            <person name="Banfield J.F."/>
        </authorList>
    </citation>
    <scope>NUCLEOTIDE SEQUENCE [LARGE SCALE GENOMIC DNA]</scope>
    <source>
        <strain evidence="2">S2_005_003_R2_42</strain>
    </source>
</reference>
<name>A0A2W5MMV6_9GAMM</name>
<dbReference type="SUPFAM" id="SSF53474">
    <property type="entry name" value="alpha/beta-Hydrolases"/>
    <property type="match status" value="1"/>
</dbReference>
<dbReference type="Gene3D" id="3.40.50.1820">
    <property type="entry name" value="alpha/beta hydrolase"/>
    <property type="match status" value="1"/>
</dbReference>
<dbReference type="EMBL" id="QFPO01000007">
    <property type="protein sequence ID" value="PZQ14830.1"/>
    <property type="molecule type" value="Genomic_DNA"/>
</dbReference>
<evidence type="ECO:0000256" key="1">
    <source>
        <dbReference type="SAM" id="SignalP"/>
    </source>
</evidence>
<accession>A0A2W5MMV6</accession>
<protein>
    <recommendedName>
        <fullName evidence="4">Alpha/beta hydrolase</fullName>
    </recommendedName>
</protein>
<dbReference type="Proteomes" id="UP000249046">
    <property type="component" value="Unassembled WGS sequence"/>
</dbReference>